<dbReference type="Proteomes" id="UP001595953">
    <property type="component" value="Unassembled WGS sequence"/>
</dbReference>
<evidence type="ECO:0000259" key="1">
    <source>
        <dbReference type="Pfam" id="PF10988"/>
    </source>
</evidence>
<organism evidence="2 3">
    <name type="scientific">Geojedonia litorea</name>
    <dbReference type="NCBI Taxonomy" id="1268269"/>
    <lineage>
        <taxon>Bacteria</taxon>
        <taxon>Pseudomonadati</taxon>
        <taxon>Bacteroidota</taxon>
        <taxon>Flavobacteriia</taxon>
        <taxon>Flavobacteriales</taxon>
        <taxon>Flavobacteriaceae</taxon>
        <taxon>Geojedonia</taxon>
    </lineage>
</organism>
<feature type="domain" description="Putative auto-transporter adhesin head GIN" evidence="1">
    <location>
        <begin position="41"/>
        <end position="180"/>
    </location>
</feature>
<reference evidence="3" key="1">
    <citation type="journal article" date="2019" name="Int. J. Syst. Evol. Microbiol.">
        <title>The Global Catalogue of Microorganisms (GCM) 10K type strain sequencing project: providing services to taxonomists for standard genome sequencing and annotation.</title>
        <authorList>
            <consortium name="The Broad Institute Genomics Platform"/>
            <consortium name="The Broad Institute Genome Sequencing Center for Infectious Disease"/>
            <person name="Wu L."/>
            <person name="Ma J."/>
        </authorList>
    </citation>
    <scope>NUCLEOTIDE SEQUENCE [LARGE SCALE GENOMIC DNA]</scope>
    <source>
        <strain evidence="3">CCUG 63682</strain>
    </source>
</reference>
<dbReference type="Gene3D" id="2.160.20.120">
    <property type="match status" value="1"/>
</dbReference>
<name>A0ABV9N333_9FLAO</name>
<dbReference type="InterPro" id="IPR021255">
    <property type="entry name" value="DUF2807"/>
</dbReference>
<dbReference type="EMBL" id="JBHSGP010000004">
    <property type="protein sequence ID" value="MFC4720978.1"/>
    <property type="molecule type" value="Genomic_DNA"/>
</dbReference>
<evidence type="ECO:0000313" key="2">
    <source>
        <dbReference type="EMBL" id="MFC4720978.1"/>
    </source>
</evidence>
<evidence type="ECO:0000313" key="3">
    <source>
        <dbReference type="Proteomes" id="UP001595953"/>
    </source>
</evidence>
<sequence length="278" mass="31181">MNKIIITFLISMVCMVSIQAQNDDKIKGDRNVTIKQTYIDPFHTIVVGEDFSVEIIYNKRPSVEVETDDNLHEYINFVVKDSILIFNTTKRITSSRRMNIKVNYDDALQHIEVRDDAEVRSLTSLEFKNATLKTSGTSKAYLNVKAQSFNFVSLDKAKVKLNVTAKSATIQLSDNSKLDALVNAPESKFDLYQRANADIEGTAENTVVRTENNSKFNGGNFTTKTCTAICETSSDLYIDVIETIAIEATGTSSIYLFGTPKITINKFIDNVKLQKKTK</sequence>
<dbReference type="Pfam" id="PF10988">
    <property type="entry name" value="DUF2807"/>
    <property type="match status" value="1"/>
</dbReference>
<keyword evidence="3" id="KW-1185">Reference proteome</keyword>
<accession>A0ABV9N333</accession>
<comment type="caution">
    <text evidence="2">The sequence shown here is derived from an EMBL/GenBank/DDBJ whole genome shotgun (WGS) entry which is preliminary data.</text>
</comment>
<dbReference type="RefSeq" id="WP_387960240.1">
    <property type="nucleotide sequence ID" value="NZ_JBHSGP010000004.1"/>
</dbReference>
<gene>
    <name evidence="2" type="ORF">ACFO5O_01490</name>
</gene>
<protein>
    <submittedName>
        <fullName evidence="2">GIN domain-containing protein</fullName>
    </submittedName>
</protein>
<proteinExistence type="predicted"/>